<evidence type="ECO:0000256" key="2">
    <source>
        <dbReference type="PROSITE-ProRule" id="PRU00169"/>
    </source>
</evidence>
<dbReference type="EMBL" id="JAAKZH010000010">
    <property type="protein sequence ID" value="NGO66292.1"/>
    <property type="molecule type" value="Genomic_DNA"/>
</dbReference>
<dbReference type="InterPro" id="IPR001789">
    <property type="entry name" value="Sig_transdc_resp-reg_receiver"/>
</dbReference>
<dbReference type="RefSeq" id="WP_163901437.1">
    <property type="nucleotide sequence ID" value="NZ_CP048427.1"/>
</dbReference>
<dbReference type="PANTHER" id="PTHR44591">
    <property type="entry name" value="STRESS RESPONSE REGULATOR PROTEIN 1"/>
    <property type="match status" value="1"/>
</dbReference>
<dbReference type="PROSITE" id="PS50110">
    <property type="entry name" value="RESPONSE_REGULATORY"/>
    <property type="match status" value="1"/>
</dbReference>
<evidence type="ECO:0000313" key="4">
    <source>
        <dbReference type="EMBL" id="NGO66292.1"/>
    </source>
</evidence>
<gene>
    <name evidence="4" type="ORF">G6N76_21755</name>
</gene>
<accession>A0A6M1RXI6</accession>
<sequence length="132" mass="14257">MATSAVATTSFIAIINDEADVRRATSSLVRSFGFTAKSFVSAEEFLADEDNLSASCIVLDVNMTGMSGIELYLRVQEEKVSRVPFVFITAFAESQVREHIGEHVRVLQKPFHADALAACLDAALQAKDAGSN</sequence>
<keyword evidence="1 2" id="KW-0597">Phosphoprotein</keyword>
<dbReference type="InterPro" id="IPR050595">
    <property type="entry name" value="Bact_response_regulator"/>
</dbReference>
<feature type="modified residue" description="4-aspartylphosphate" evidence="2">
    <location>
        <position position="60"/>
    </location>
</feature>
<evidence type="ECO:0000256" key="1">
    <source>
        <dbReference type="ARBA" id="ARBA00022553"/>
    </source>
</evidence>
<dbReference type="SMART" id="SM00448">
    <property type="entry name" value="REC"/>
    <property type="match status" value="1"/>
</dbReference>
<dbReference type="Proteomes" id="UP000477849">
    <property type="component" value="Unassembled WGS sequence"/>
</dbReference>
<dbReference type="AlphaFoldDB" id="A0A6M1RXI6"/>
<dbReference type="GO" id="GO:0000160">
    <property type="term" value="P:phosphorelay signal transduction system"/>
    <property type="evidence" value="ECO:0007669"/>
    <property type="project" value="InterPro"/>
</dbReference>
<evidence type="ECO:0000259" key="3">
    <source>
        <dbReference type="PROSITE" id="PS50110"/>
    </source>
</evidence>
<keyword evidence="5" id="KW-1185">Reference proteome</keyword>
<dbReference type="InterPro" id="IPR011006">
    <property type="entry name" value="CheY-like_superfamily"/>
</dbReference>
<dbReference type="SUPFAM" id="SSF52172">
    <property type="entry name" value="CheY-like"/>
    <property type="match status" value="1"/>
</dbReference>
<evidence type="ECO:0000313" key="5">
    <source>
        <dbReference type="Proteomes" id="UP000477849"/>
    </source>
</evidence>
<reference evidence="4 5" key="1">
    <citation type="submission" date="2020-02" db="EMBL/GenBank/DDBJ databases">
        <title>Genome sequence of the type strain CCBAU10050 of Rhizobium daejeonense.</title>
        <authorList>
            <person name="Gao J."/>
            <person name="Sun J."/>
        </authorList>
    </citation>
    <scope>NUCLEOTIDE SEQUENCE [LARGE SCALE GENOMIC DNA]</scope>
    <source>
        <strain evidence="4 5">CCBAU10050</strain>
    </source>
</reference>
<dbReference type="Pfam" id="PF00072">
    <property type="entry name" value="Response_reg"/>
    <property type="match status" value="1"/>
</dbReference>
<proteinExistence type="predicted"/>
<protein>
    <submittedName>
        <fullName evidence="4">Response regulator</fullName>
    </submittedName>
</protein>
<feature type="domain" description="Response regulatory" evidence="3">
    <location>
        <begin position="11"/>
        <end position="124"/>
    </location>
</feature>
<dbReference type="Gene3D" id="3.40.50.2300">
    <property type="match status" value="1"/>
</dbReference>
<name>A0A6M1RXI6_9HYPH</name>
<dbReference type="PANTHER" id="PTHR44591:SF25">
    <property type="entry name" value="CHEMOTAXIS TWO-COMPONENT RESPONSE REGULATOR"/>
    <property type="match status" value="1"/>
</dbReference>
<organism evidence="4 5">
    <name type="scientific">Rhizobium daejeonense</name>
    <dbReference type="NCBI Taxonomy" id="240521"/>
    <lineage>
        <taxon>Bacteria</taxon>
        <taxon>Pseudomonadati</taxon>
        <taxon>Pseudomonadota</taxon>
        <taxon>Alphaproteobacteria</taxon>
        <taxon>Hyphomicrobiales</taxon>
        <taxon>Rhizobiaceae</taxon>
        <taxon>Rhizobium/Agrobacterium group</taxon>
        <taxon>Rhizobium</taxon>
    </lineage>
</organism>
<comment type="caution">
    <text evidence="4">The sequence shown here is derived from an EMBL/GenBank/DDBJ whole genome shotgun (WGS) entry which is preliminary data.</text>
</comment>